<organism evidence="2">
    <name type="scientific">Picea glauca</name>
    <name type="common">White spruce</name>
    <name type="synonym">Pinus glauca</name>
    <dbReference type="NCBI Taxonomy" id="3330"/>
    <lineage>
        <taxon>Eukaryota</taxon>
        <taxon>Viridiplantae</taxon>
        <taxon>Streptophyta</taxon>
        <taxon>Embryophyta</taxon>
        <taxon>Tracheophyta</taxon>
        <taxon>Spermatophyta</taxon>
        <taxon>Pinopsida</taxon>
        <taxon>Pinidae</taxon>
        <taxon>Conifers I</taxon>
        <taxon>Pinales</taxon>
        <taxon>Pinaceae</taxon>
        <taxon>Picea</taxon>
    </lineage>
</organism>
<geneLocation type="mitochondrion" evidence="2"/>
<feature type="compositionally biased region" description="Gly residues" evidence="1">
    <location>
        <begin position="34"/>
        <end position="51"/>
    </location>
</feature>
<protein>
    <submittedName>
        <fullName evidence="2">Uncharacterized protein</fullName>
    </submittedName>
</protein>
<dbReference type="AlphaFoldDB" id="A0A101LYY6"/>
<feature type="compositionally biased region" description="Polar residues" evidence="1">
    <location>
        <begin position="11"/>
        <end position="28"/>
    </location>
</feature>
<evidence type="ECO:0000256" key="1">
    <source>
        <dbReference type="SAM" id="MobiDB-lite"/>
    </source>
</evidence>
<comment type="caution">
    <text evidence="2">The sequence shown here is derived from an EMBL/GenBank/DDBJ whole genome shotgun (WGS) entry which is preliminary data.</text>
</comment>
<reference evidence="2" key="1">
    <citation type="journal article" date="2015" name="Genome Biol. Evol.">
        <title>Organellar Genomes of White Spruce (Picea glauca): Assembly and Annotation.</title>
        <authorList>
            <person name="Jackman S.D."/>
            <person name="Warren R.L."/>
            <person name="Gibb E.A."/>
            <person name="Vandervalk B.P."/>
            <person name="Mohamadi H."/>
            <person name="Chu J."/>
            <person name="Raymond A."/>
            <person name="Pleasance S."/>
            <person name="Coope R."/>
            <person name="Wildung M.R."/>
            <person name="Ritland C.E."/>
            <person name="Bousquet J."/>
            <person name="Jones S.J."/>
            <person name="Bohlmann J."/>
            <person name="Birol I."/>
        </authorList>
    </citation>
    <scope>NUCLEOTIDE SEQUENCE [LARGE SCALE GENOMIC DNA]</scope>
    <source>
        <tissue evidence="2">Flushing bud</tissue>
    </source>
</reference>
<evidence type="ECO:0000313" key="2">
    <source>
        <dbReference type="EMBL" id="KUM47944.1"/>
    </source>
</evidence>
<name>A0A101LYY6_PICGL</name>
<gene>
    <name evidence="2" type="ORF">ABT39_MTgene4939</name>
</gene>
<sequence>MARHRRDGTPRVSNTDGMVRNGTVQRTGKVQRAEGGGPTDGGGTMEQKTGG</sequence>
<proteinExistence type="predicted"/>
<accession>A0A101LYY6</accession>
<keyword evidence="2" id="KW-0496">Mitochondrion</keyword>
<dbReference type="EMBL" id="LKAM01000006">
    <property type="protein sequence ID" value="KUM47944.1"/>
    <property type="molecule type" value="Genomic_DNA"/>
</dbReference>
<feature type="region of interest" description="Disordered" evidence="1">
    <location>
        <begin position="1"/>
        <end position="51"/>
    </location>
</feature>